<evidence type="ECO:0000256" key="4">
    <source>
        <dbReference type="SAM" id="Coils"/>
    </source>
</evidence>
<sequence length="818" mass="91074">MNAFSSFHFAARALLHPSRPIHFRCLGASLSHVRFMSSQNLSSKRSRRLRNAEIGKKYAMVTLVREDKSLMPTSLNRLLDEIDLDQNFVELVTEDPEPIVRIVNKRLQYQAEKQAKADKKTSAKHNVEKEVHLTWVSDAADLKHRLAQARSFLEMGSRVSVMFETKPRMRPPEAAEMEERVNFVRSSLEDVATESKPVYWRKRTAVVYLQGTKPKTAPKPNAAQSAAAEEDVEEPKAGNAARNKTQRAPVSVDLSEFGLSESDFQAPPRRDPLLGMKSVKKYGVRKYQLPKEEQQLMEHLCGAEDENGLWAATIRKLWLHNRKDVQTVQAVAFKMSLVLSRPSKRINRYCNITRLQYLRTGAIAAFLALRLVHLLPMLSTFSQSLTGQGICYHRIPPRLTWSPMIGRTKGVPASVIDYQFTSKRASDDMPVQGLNFNYTQPVKHPVEPSSAPTASACASAENPEVHAVLSHNLARARRDKKRLSADLDKANAELKVAKAAFTAVLEQSAQHETRRKQAEDRAHALQREMEAHRASAGEANARANQYRTERDEAVQAREAAVAHLLEQLNAARTAFEDQRQRGMQASVDADMLRREREQLVAEVTELRLSAMRREPGKVLEVSSSPKSPALSSPHASGVVSPVASAEAMDVVKPRASHPLPPKPSAVHLKRKRSEERVAPSVPSKPQSSVPLRWRTVSAQPSAQNPYTKRLASTSSPSSASPPLRGISSPAPRPILPAPAARKLSLRHLQLLYDTRGGTMYCRNCRTTFPDSSPWSDFAGHSQSEHPDACAEILALKPAQAIEMVQRQKTSAGLLDAKK</sequence>
<feature type="region of interest" description="Disordered" evidence="5">
    <location>
        <begin position="652"/>
        <end position="735"/>
    </location>
</feature>
<dbReference type="SUPFAM" id="SSF55200">
    <property type="entry name" value="Translation initiation factor IF3, C-terminal domain"/>
    <property type="match status" value="1"/>
</dbReference>
<proteinExistence type="inferred from homology"/>
<gene>
    <name evidence="6" type="ORF">MYCIT1_LOCUS24262</name>
</gene>
<comment type="caution">
    <text evidence="6">The sequence shown here is derived from an EMBL/GenBank/DDBJ whole genome shotgun (WGS) entry which is preliminary data.</text>
</comment>
<reference evidence="6" key="1">
    <citation type="submission" date="2023-11" db="EMBL/GenBank/DDBJ databases">
        <authorList>
            <person name="De Vega J J."/>
            <person name="De Vega J J."/>
        </authorList>
    </citation>
    <scope>NUCLEOTIDE SEQUENCE</scope>
</reference>
<feature type="compositionally biased region" description="Polar residues" evidence="5">
    <location>
        <begin position="696"/>
        <end position="706"/>
    </location>
</feature>
<keyword evidence="2" id="KW-0396">Initiation factor</keyword>
<keyword evidence="4" id="KW-0175">Coiled coil</keyword>
<dbReference type="PANTHER" id="PTHR10938">
    <property type="entry name" value="TRANSLATION INITIATION FACTOR IF-3"/>
    <property type="match status" value="1"/>
</dbReference>
<dbReference type="GO" id="GO:0005739">
    <property type="term" value="C:mitochondrion"/>
    <property type="evidence" value="ECO:0007669"/>
    <property type="project" value="TreeGrafter"/>
</dbReference>
<feature type="region of interest" description="Disordered" evidence="5">
    <location>
        <begin position="211"/>
        <end position="248"/>
    </location>
</feature>
<name>A0AAD2Q4X8_9AGAR</name>
<dbReference type="AlphaFoldDB" id="A0AAD2Q4X8"/>
<organism evidence="6 7">
    <name type="scientific">Mycena citricolor</name>
    <dbReference type="NCBI Taxonomy" id="2018698"/>
    <lineage>
        <taxon>Eukaryota</taxon>
        <taxon>Fungi</taxon>
        <taxon>Dikarya</taxon>
        <taxon>Basidiomycota</taxon>
        <taxon>Agaricomycotina</taxon>
        <taxon>Agaricomycetes</taxon>
        <taxon>Agaricomycetidae</taxon>
        <taxon>Agaricales</taxon>
        <taxon>Marasmiineae</taxon>
        <taxon>Mycenaceae</taxon>
        <taxon>Mycena</taxon>
    </lineage>
</organism>
<evidence type="ECO:0000256" key="3">
    <source>
        <dbReference type="ARBA" id="ARBA00022917"/>
    </source>
</evidence>
<evidence type="ECO:0000256" key="1">
    <source>
        <dbReference type="ARBA" id="ARBA00005439"/>
    </source>
</evidence>
<evidence type="ECO:0000313" key="7">
    <source>
        <dbReference type="Proteomes" id="UP001295794"/>
    </source>
</evidence>
<feature type="compositionally biased region" description="Low complexity" evidence="5">
    <location>
        <begin position="711"/>
        <end position="729"/>
    </location>
</feature>
<dbReference type="GO" id="GO:0003743">
    <property type="term" value="F:translation initiation factor activity"/>
    <property type="evidence" value="ECO:0007669"/>
    <property type="project" value="UniProtKB-KW"/>
</dbReference>
<dbReference type="Proteomes" id="UP001295794">
    <property type="component" value="Unassembled WGS sequence"/>
</dbReference>
<accession>A0AAD2Q4X8</accession>
<dbReference type="GO" id="GO:0070124">
    <property type="term" value="P:mitochondrial translational initiation"/>
    <property type="evidence" value="ECO:0007669"/>
    <property type="project" value="TreeGrafter"/>
</dbReference>
<dbReference type="Gene3D" id="3.30.110.10">
    <property type="entry name" value="Translation initiation factor 3 (IF-3), C-terminal domain"/>
    <property type="match status" value="1"/>
</dbReference>
<evidence type="ECO:0000256" key="5">
    <source>
        <dbReference type="SAM" id="MobiDB-lite"/>
    </source>
</evidence>
<evidence type="ECO:0000256" key="2">
    <source>
        <dbReference type="ARBA" id="ARBA00022540"/>
    </source>
</evidence>
<comment type="similarity">
    <text evidence="1">Belongs to the IF-3 family.</text>
</comment>
<evidence type="ECO:0008006" key="8">
    <source>
        <dbReference type="Google" id="ProtNLM"/>
    </source>
</evidence>
<keyword evidence="7" id="KW-1185">Reference proteome</keyword>
<dbReference type="InterPro" id="IPR036788">
    <property type="entry name" value="T_IF-3_C_sf"/>
</dbReference>
<feature type="region of interest" description="Disordered" evidence="5">
    <location>
        <begin position="616"/>
        <end position="637"/>
    </location>
</feature>
<feature type="compositionally biased region" description="Low complexity" evidence="5">
    <location>
        <begin position="678"/>
        <end position="690"/>
    </location>
</feature>
<keyword evidence="3" id="KW-0648">Protein biosynthesis</keyword>
<dbReference type="EMBL" id="CAVNYO010000405">
    <property type="protein sequence ID" value="CAK5276145.1"/>
    <property type="molecule type" value="Genomic_DNA"/>
</dbReference>
<feature type="compositionally biased region" description="Low complexity" evidence="5">
    <location>
        <begin position="622"/>
        <end position="636"/>
    </location>
</feature>
<protein>
    <recommendedName>
        <fullName evidence="8">Translation initiation factor 3 N-terminal domain-containing protein</fullName>
    </recommendedName>
</protein>
<dbReference type="GO" id="GO:0032790">
    <property type="term" value="P:ribosome disassembly"/>
    <property type="evidence" value="ECO:0007669"/>
    <property type="project" value="TreeGrafter"/>
</dbReference>
<evidence type="ECO:0000313" key="6">
    <source>
        <dbReference type="EMBL" id="CAK5276145.1"/>
    </source>
</evidence>
<dbReference type="GO" id="GO:0043022">
    <property type="term" value="F:ribosome binding"/>
    <property type="evidence" value="ECO:0007669"/>
    <property type="project" value="TreeGrafter"/>
</dbReference>
<dbReference type="PANTHER" id="PTHR10938:SF0">
    <property type="entry name" value="TRANSLATION INITIATION FACTOR IF-3, MITOCHONDRIAL"/>
    <property type="match status" value="1"/>
</dbReference>
<dbReference type="InterPro" id="IPR001288">
    <property type="entry name" value="Translation_initiation_fac_3"/>
</dbReference>
<feature type="coiled-coil region" evidence="4">
    <location>
        <begin position="473"/>
        <end position="609"/>
    </location>
</feature>